<sequence length="640" mass="72860">MSDTATHSHPTSVNFDVAVKVWKDISLSTLQKNMDTTALEIVETQKENMIGRKRLAEQTREFKRLPDDDIKLSSIKGLLRSYQQEIDSLTRRSQRSESMFLNIYKLLAEAPDPYPLLEAAIHHAIQAEEASSIREQCDGLQRENAVLRSDVASFKGAEERRKRAEAKILSLEEKMESVVTERLQQKENELIARYDERLRNYQEREVDLQKQLTSLRAQLTDLHSSNENTQARLADASQRLDQDTVAKLLELDFVVAELQRANERVATVENRNETLRSAIERAKSESGETELIQQLRKQIQDLETEVGRIIELNEGLKRDKLDGEEKHRKQDESLSRALTIANREIDHLREKLDQFQDYDEVKRELEIMKYVEFGNADADIDVSDNIHLPNPNANKSNSELGNSLESLLSQSNKRLQEENAKLRVANEEYYTRNHQLNISLTNAQNEIACQSTLIQKLENDLDQIQMNGKPLAIAGGESSKFGSDWGDGVNPLYGKDAESLHDKTGLAILSLRGRSNQHSTQGPIQAIASESTASSEGDRSILPIVTGQRDRFRRRNAELEELDNLKLYEKVRYMQSYRTDASIGSPDVLVALGVDNQATSLATSELVGRNFPTRSREEDIGKYKDKYEQSMNPFEAFRGR</sequence>
<proteinExistence type="predicted"/>
<name>A0ACC2VGK2_9TREE</name>
<reference evidence="1" key="1">
    <citation type="submission" date="2023-04" db="EMBL/GenBank/DDBJ databases">
        <title>Draft Genome sequencing of Naganishia species isolated from polar environments using Oxford Nanopore Technology.</title>
        <authorList>
            <person name="Leo P."/>
            <person name="Venkateswaran K."/>
        </authorList>
    </citation>
    <scope>NUCLEOTIDE SEQUENCE</scope>
    <source>
        <strain evidence="1">MNA-CCFEE 5261</strain>
    </source>
</reference>
<organism evidence="1 2">
    <name type="scientific">Naganishia cerealis</name>
    <dbReference type="NCBI Taxonomy" id="610337"/>
    <lineage>
        <taxon>Eukaryota</taxon>
        <taxon>Fungi</taxon>
        <taxon>Dikarya</taxon>
        <taxon>Basidiomycota</taxon>
        <taxon>Agaricomycotina</taxon>
        <taxon>Tremellomycetes</taxon>
        <taxon>Filobasidiales</taxon>
        <taxon>Filobasidiaceae</taxon>
        <taxon>Naganishia</taxon>
    </lineage>
</organism>
<keyword evidence="2" id="KW-1185">Reference proteome</keyword>
<protein>
    <submittedName>
        <fullName evidence="1">Uncharacterized protein</fullName>
    </submittedName>
</protein>
<dbReference type="Proteomes" id="UP001241377">
    <property type="component" value="Unassembled WGS sequence"/>
</dbReference>
<dbReference type="EMBL" id="JASBWR010000075">
    <property type="protein sequence ID" value="KAJ9098530.1"/>
    <property type="molecule type" value="Genomic_DNA"/>
</dbReference>
<comment type="caution">
    <text evidence="1">The sequence shown here is derived from an EMBL/GenBank/DDBJ whole genome shotgun (WGS) entry which is preliminary data.</text>
</comment>
<evidence type="ECO:0000313" key="1">
    <source>
        <dbReference type="EMBL" id="KAJ9098530.1"/>
    </source>
</evidence>
<gene>
    <name evidence="1" type="ORF">QFC19_006298</name>
</gene>
<evidence type="ECO:0000313" key="2">
    <source>
        <dbReference type="Proteomes" id="UP001241377"/>
    </source>
</evidence>
<accession>A0ACC2VGK2</accession>